<dbReference type="Pfam" id="PF13193">
    <property type="entry name" value="AMP-binding_C"/>
    <property type="match status" value="1"/>
</dbReference>
<dbReference type="Gene3D" id="3.40.50.12780">
    <property type="entry name" value="N-terminal domain of ligase-like"/>
    <property type="match status" value="1"/>
</dbReference>
<evidence type="ECO:0000259" key="10">
    <source>
        <dbReference type="Pfam" id="PF00501"/>
    </source>
</evidence>
<evidence type="ECO:0000259" key="11">
    <source>
        <dbReference type="Pfam" id="PF13193"/>
    </source>
</evidence>
<keyword evidence="9" id="KW-0812">Transmembrane</keyword>
<geneLocation type="plasmid" evidence="12 13">
    <name>p3</name>
</geneLocation>
<keyword evidence="5 9" id="KW-0472">Membrane</keyword>
<reference evidence="12 13" key="1">
    <citation type="submission" date="2019-09" db="EMBL/GenBank/DDBJ databases">
        <title>Novel bacterium SH-1.</title>
        <authorList>
            <person name="Kim Y.-S."/>
            <person name="Kim K.-H."/>
        </authorList>
    </citation>
    <scope>NUCLEOTIDE SEQUENCE [LARGE SCALE GENOMIC DNA]</scope>
    <source>
        <strain evidence="12 13">SH-1</strain>
        <plasmid evidence="12 13">p3</plasmid>
    </source>
</reference>
<evidence type="ECO:0000313" key="13">
    <source>
        <dbReference type="Proteomes" id="UP000237655"/>
    </source>
</evidence>
<name>A0A5C2H9Z2_9RHOB</name>
<feature type="transmembrane region" description="Helical" evidence="9">
    <location>
        <begin position="76"/>
        <end position="98"/>
    </location>
</feature>
<organism evidence="12 13">
    <name type="scientific">Pukyongiella litopenaei</name>
    <dbReference type="NCBI Taxonomy" id="2605946"/>
    <lineage>
        <taxon>Bacteria</taxon>
        <taxon>Pseudomonadati</taxon>
        <taxon>Pseudomonadota</taxon>
        <taxon>Alphaproteobacteria</taxon>
        <taxon>Rhodobacterales</taxon>
        <taxon>Paracoccaceae</taxon>
        <taxon>Pukyongiella</taxon>
    </lineage>
</organism>
<dbReference type="InterPro" id="IPR025110">
    <property type="entry name" value="AMP-bd_C"/>
</dbReference>
<dbReference type="InterPro" id="IPR042099">
    <property type="entry name" value="ANL_N_sf"/>
</dbReference>
<evidence type="ECO:0000256" key="4">
    <source>
        <dbReference type="ARBA" id="ARBA00022598"/>
    </source>
</evidence>
<evidence type="ECO:0000256" key="7">
    <source>
        <dbReference type="ARBA" id="ARBA00039545"/>
    </source>
</evidence>
<dbReference type="InterPro" id="IPR045851">
    <property type="entry name" value="AMP-bd_C_sf"/>
</dbReference>
<dbReference type="AlphaFoldDB" id="A0A5C2H9Z2"/>
<dbReference type="SUPFAM" id="SSF56801">
    <property type="entry name" value="Acetyl-CoA synthetase-like"/>
    <property type="match status" value="1"/>
</dbReference>
<evidence type="ECO:0000256" key="1">
    <source>
        <dbReference type="ARBA" id="ARBA00004170"/>
    </source>
</evidence>
<feature type="domain" description="AMP-dependent synthetase/ligase" evidence="10">
    <location>
        <begin position="28"/>
        <end position="406"/>
    </location>
</feature>
<dbReference type="InterPro" id="IPR050237">
    <property type="entry name" value="ATP-dep_AMP-bd_enzyme"/>
</dbReference>
<comment type="pathway">
    <text evidence="2">Lipid metabolism; fatty acid beta-oxidation.</text>
</comment>
<dbReference type="EC" id="6.2.1.3" evidence="6"/>
<comment type="subcellular location">
    <subcellularLocation>
        <location evidence="1">Membrane</location>
        <topology evidence="1">Peripheral membrane protein</topology>
    </subcellularLocation>
</comment>
<dbReference type="RefSeq" id="WP_149615779.1">
    <property type="nucleotide sequence ID" value="NZ_CP043621.1"/>
</dbReference>
<evidence type="ECO:0000256" key="6">
    <source>
        <dbReference type="ARBA" id="ARBA00026121"/>
    </source>
</evidence>
<evidence type="ECO:0000256" key="8">
    <source>
        <dbReference type="ARBA" id="ARBA00042773"/>
    </source>
</evidence>
<dbReference type="CDD" id="cd05936">
    <property type="entry name" value="FC-FACS_FadD_like"/>
    <property type="match status" value="1"/>
</dbReference>
<dbReference type="EMBL" id="CP043621">
    <property type="protein sequence ID" value="QEP30609.1"/>
    <property type="molecule type" value="Genomic_DNA"/>
</dbReference>
<evidence type="ECO:0000313" key="12">
    <source>
        <dbReference type="EMBL" id="QEP30609.1"/>
    </source>
</evidence>
<dbReference type="Gene3D" id="3.30.300.30">
    <property type="match status" value="1"/>
</dbReference>
<dbReference type="Pfam" id="PF00501">
    <property type="entry name" value="AMP-binding"/>
    <property type="match status" value="1"/>
</dbReference>
<comment type="similarity">
    <text evidence="3">Belongs to the ATP-dependent AMP-binding enzyme family.</text>
</comment>
<dbReference type="GO" id="GO:0004467">
    <property type="term" value="F:long-chain fatty acid-CoA ligase activity"/>
    <property type="evidence" value="ECO:0007669"/>
    <property type="project" value="UniProtKB-EC"/>
</dbReference>
<keyword evidence="13" id="KW-1185">Reference proteome</keyword>
<accession>A0A5C2H9Z2</accession>
<sequence length="541" mass="58607">MKHWLKTYDADVPEEINPDAYPSIVAMFEEAAEKYKDHVAFECFGKSMTYGEFEEKSRAVAAYLQNKMGVKKGDRIALMCPNIFAFPVAMLGILRAGACQVNVNPLYTPRELEHQLNDSGAETIMIFNGSTPVLAEIVSNTSVENVITIELGDACEATVPTPPVDCRLEQYVAFSDILTAGAGMAYSPVDLKSKDLLFFQYTGGTTGPSKGAVLKHRNVVANLEQYKGFLPKASVATEEVMVVALPLYHIFGLTLSLAYMSLGCRLILIPNPRDVDDFIAAIKDAGVTVFPAVNTMFAGLAMHPGMKDVDFSKLKLSIGGGAAIIETVSNNWKKLTGQHITEGYGLSETSPLLSIVPYDVAEFTGSCGLPAPSTDIKLLDDDDKIAPIGERGEICAAGPQVMDGYWNKPDANESAFTVDGYFRTGDIGVFDEAGYLRIVDRKKDMIIVSGFNVFPNEIEAVVTAVDGVAECACIGIPDEKTGESISVFVVKAPGGDVTADEIVAHCRKEMTAYKTPRKITFVKELPKSSVGKILRRELRDA</sequence>
<evidence type="ECO:0000256" key="9">
    <source>
        <dbReference type="SAM" id="Phobius"/>
    </source>
</evidence>
<evidence type="ECO:0000256" key="2">
    <source>
        <dbReference type="ARBA" id="ARBA00005005"/>
    </source>
</evidence>
<dbReference type="GO" id="GO:0016020">
    <property type="term" value="C:membrane"/>
    <property type="evidence" value="ECO:0007669"/>
    <property type="project" value="UniProtKB-SubCell"/>
</dbReference>
<dbReference type="InterPro" id="IPR000873">
    <property type="entry name" value="AMP-dep_synth/lig_dom"/>
</dbReference>
<gene>
    <name evidence="12" type="ORF">C6Y53_20630</name>
</gene>
<dbReference type="PANTHER" id="PTHR43767">
    <property type="entry name" value="LONG-CHAIN-FATTY-ACID--COA LIGASE"/>
    <property type="match status" value="1"/>
</dbReference>
<keyword evidence="12" id="KW-0614">Plasmid</keyword>
<dbReference type="InterPro" id="IPR020845">
    <property type="entry name" value="AMP-binding_CS"/>
</dbReference>
<proteinExistence type="inferred from homology"/>
<dbReference type="FunFam" id="3.40.50.12780:FF:000003">
    <property type="entry name" value="Long-chain-fatty-acid--CoA ligase FadD"/>
    <property type="match status" value="1"/>
</dbReference>
<dbReference type="PROSITE" id="PS00455">
    <property type="entry name" value="AMP_BINDING"/>
    <property type="match status" value="1"/>
</dbReference>
<feature type="domain" description="AMP-binding enzyme C-terminal" evidence="11">
    <location>
        <begin position="457"/>
        <end position="532"/>
    </location>
</feature>
<keyword evidence="4" id="KW-0436">Ligase</keyword>
<dbReference type="KEGG" id="thas:C6Y53_20630"/>
<protein>
    <recommendedName>
        <fullName evidence="7">Long-chain-fatty-acid--CoA ligase</fullName>
        <ecNumber evidence="6">6.2.1.3</ecNumber>
    </recommendedName>
    <alternativeName>
        <fullName evidence="8">Long-chain acyl-CoA synthetase</fullName>
    </alternativeName>
</protein>
<keyword evidence="9" id="KW-1133">Transmembrane helix</keyword>
<dbReference type="PANTHER" id="PTHR43767:SF8">
    <property type="entry name" value="LONG-CHAIN-FATTY-ACID--COA LIGASE"/>
    <property type="match status" value="1"/>
</dbReference>
<evidence type="ECO:0000256" key="5">
    <source>
        <dbReference type="ARBA" id="ARBA00023136"/>
    </source>
</evidence>
<dbReference type="Proteomes" id="UP000237655">
    <property type="component" value="Plasmid p3"/>
</dbReference>
<evidence type="ECO:0000256" key="3">
    <source>
        <dbReference type="ARBA" id="ARBA00006432"/>
    </source>
</evidence>